<proteinExistence type="inferred from homology"/>
<dbReference type="InterPro" id="IPR018392">
    <property type="entry name" value="LysM"/>
</dbReference>
<dbReference type="CDD" id="cd00118">
    <property type="entry name" value="LysM"/>
    <property type="match status" value="2"/>
</dbReference>
<dbReference type="InterPro" id="IPR052210">
    <property type="entry name" value="LysM1-like"/>
</dbReference>
<feature type="region of interest" description="Disordered" evidence="5">
    <location>
        <begin position="70"/>
        <end position="101"/>
    </location>
</feature>
<dbReference type="PANTHER" id="PTHR34997">
    <property type="entry name" value="AM15"/>
    <property type="match status" value="1"/>
</dbReference>
<evidence type="ECO:0000256" key="1">
    <source>
        <dbReference type="ARBA" id="ARBA00022669"/>
    </source>
</evidence>
<evidence type="ECO:0000313" key="7">
    <source>
        <dbReference type="EMBL" id="KAK8132194.1"/>
    </source>
</evidence>
<dbReference type="AlphaFoldDB" id="A0AAW0RBL3"/>
<dbReference type="InterPro" id="IPR036779">
    <property type="entry name" value="LysM_dom_sf"/>
</dbReference>
<feature type="domain" description="LysM" evidence="6">
    <location>
        <begin position="112"/>
        <end position="158"/>
    </location>
</feature>
<feature type="domain" description="LysM" evidence="6">
    <location>
        <begin position="18"/>
        <end position="65"/>
    </location>
</feature>
<keyword evidence="3" id="KW-0843">Virulence</keyword>
<dbReference type="PROSITE" id="PS51782">
    <property type="entry name" value="LYSM"/>
    <property type="match status" value="4"/>
</dbReference>
<accession>A0AAW0RBL3</accession>
<dbReference type="Pfam" id="PF01476">
    <property type="entry name" value="LysM"/>
    <property type="match status" value="3"/>
</dbReference>
<dbReference type="Proteomes" id="UP001392437">
    <property type="component" value="Unassembled WGS sequence"/>
</dbReference>
<dbReference type="SUPFAM" id="SSF54106">
    <property type="entry name" value="LysM domain"/>
    <property type="match status" value="3"/>
</dbReference>
<feature type="domain" description="LysM" evidence="6">
    <location>
        <begin position="190"/>
        <end position="236"/>
    </location>
</feature>
<dbReference type="EMBL" id="JAQQWP010000001">
    <property type="protein sequence ID" value="KAK8132194.1"/>
    <property type="molecule type" value="Genomic_DNA"/>
</dbReference>
<evidence type="ECO:0000313" key="8">
    <source>
        <dbReference type="Proteomes" id="UP001392437"/>
    </source>
</evidence>
<feature type="compositionally biased region" description="Polar residues" evidence="5">
    <location>
        <begin position="87"/>
        <end position="96"/>
    </location>
</feature>
<keyword evidence="2" id="KW-0732">Signal</keyword>
<comment type="similarity">
    <text evidence="4">Belongs to the secreted LysM effector family.</text>
</comment>
<dbReference type="PANTHER" id="PTHR34997:SF2">
    <property type="entry name" value="LYSM DOMAIN-CONTAINING PROTEIN-RELATED"/>
    <property type="match status" value="1"/>
</dbReference>
<protein>
    <recommendedName>
        <fullName evidence="6">LysM domain-containing protein</fullName>
    </recommendedName>
</protein>
<dbReference type="Gene3D" id="3.10.350.10">
    <property type="entry name" value="LysM domain"/>
    <property type="match status" value="4"/>
</dbReference>
<feature type="domain" description="LysM" evidence="6">
    <location>
        <begin position="270"/>
        <end position="316"/>
    </location>
</feature>
<keyword evidence="1" id="KW-0147">Chitin-binding</keyword>
<organism evidence="7 8">
    <name type="scientific">Apiospora kogelbergensis</name>
    <dbReference type="NCBI Taxonomy" id="1337665"/>
    <lineage>
        <taxon>Eukaryota</taxon>
        <taxon>Fungi</taxon>
        <taxon>Dikarya</taxon>
        <taxon>Ascomycota</taxon>
        <taxon>Pezizomycotina</taxon>
        <taxon>Sordariomycetes</taxon>
        <taxon>Xylariomycetidae</taxon>
        <taxon>Amphisphaeriales</taxon>
        <taxon>Apiosporaceae</taxon>
        <taxon>Apiospora</taxon>
    </lineage>
</organism>
<keyword evidence="8" id="KW-1185">Reference proteome</keyword>
<evidence type="ECO:0000256" key="2">
    <source>
        <dbReference type="ARBA" id="ARBA00022729"/>
    </source>
</evidence>
<reference evidence="7 8" key="1">
    <citation type="submission" date="2023-01" db="EMBL/GenBank/DDBJ databases">
        <title>Analysis of 21 Apiospora genomes using comparative genomics revels a genus with tremendous synthesis potential of carbohydrate active enzymes and secondary metabolites.</title>
        <authorList>
            <person name="Sorensen T."/>
        </authorList>
    </citation>
    <scope>NUCLEOTIDE SEQUENCE [LARGE SCALE GENOMIC DNA]</scope>
    <source>
        <strain evidence="7 8">CBS 117206</strain>
    </source>
</reference>
<evidence type="ECO:0000256" key="4">
    <source>
        <dbReference type="ARBA" id="ARBA00044955"/>
    </source>
</evidence>
<evidence type="ECO:0000256" key="3">
    <source>
        <dbReference type="ARBA" id="ARBA00023026"/>
    </source>
</evidence>
<evidence type="ECO:0000256" key="5">
    <source>
        <dbReference type="SAM" id="MobiDB-lite"/>
    </source>
</evidence>
<comment type="caution">
    <text evidence="7">The sequence shown here is derived from an EMBL/GenBank/DDBJ whole genome shotgun (WGS) entry which is preliminary data.</text>
</comment>
<sequence length="319" mass="33567">MATKPQLDHDPATTSSCTWWFDNTEYTSCGAILSNEGIALADFRRWNPSVNSECSNLALGRSYCIEAAFEPTPTQPEDPTKDEPPAATSSAPSNGIETPLPTQPKLIKDCNKFHLVESGESCSAIASANGITLAQFLEWNPAAGSSCGGLWADAYACVSVIGHEATPTKPGNGIATPAPAQPSMVDDCDGFYLVQPGDSCAAIASDHGISLARFLNWNPAAGRDCSGLWADAYACVHVVGYHKPTPTQQPGNGVATPAPIQKGMTPKCRSFHFVEKGQTCAVIASQYHVSVGILVSWNPAVGPGCTGMWAETYLCVGVL</sequence>
<gene>
    <name evidence="7" type="ORF">PG999_000367</name>
</gene>
<dbReference type="SMART" id="SM00257">
    <property type="entry name" value="LysM"/>
    <property type="match status" value="3"/>
</dbReference>
<name>A0AAW0RBL3_9PEZI</name>
<dbReference type="GO" id="GO:0008061">
    <property type="term" value="F:chitin binding"/>
    <property type="evidence" value="ECO:0007669"/>
    <property type="project" value="UniProtKB-KW"/>
</dbReference>
<evidence type="ECO:0000259" key="6">
    <source>
        <dbReference type="PROSITE" id="PS51782"/>
    </source>
</evidence>